<keyword evidence="2" id="KW-0732">Signal</keyword>
<dbReference type="AlphaFoldDB" id="A0A090J2L3"/>
<keyword evidence="4" id="KW-1185">Reference proteome</keyword>
<proteinExistence type="predicted"/>
<dbReference type="PROSITE" id="PS51257">
    <property type="entry name" value="PROKAR_LIPOPROTEIN"/>
    <property type="match status" value="1"/>
</dbReference>
<dbReference type="RefSeq" id="WP_051989171.1">
    <property type="nucleotide sequence ID" value="NZ_CCRF01000089.1"/>
</dbReference>
<protein>
    <recommendedName>
        <fullName evidence="5">Secreted protein</fullName>
    </recommendedName>
</protein>
<accession>A0A090J2L3</accession>
<dbReference type="Proteomes" id="UP000040576">
    <property type="component" value="Unassembled WGS sequence"/>
</dbReference>
<name>A0A090J2L3_9BACI</name>
<feature type="region of interest" description="Disordered" evidence="1">
    <location>
        <begin position="25"/>
        <end position="83"/>
    </location>
</feature>
<organism evidence="3 4">
    <name type="scientific">Caldibacillus thermoamylovorans</name>
    <dbReference type="NCBI Taxonomy" id="35841"/>
    <lineage>
        <taxon>Bacteria</taxon>
        <taxon>Bacillati</taxon>
        <taxon>Bacillota</taxon>
        <taxon>Bacilli</taxon>
        <taxon>Bacillales</taxon>
        <taxon>Bacillaceae</taxon>
        <taxon>Caldibacillus</taxon>
    </lineage>
</organism>
<evidence type="ECO:0000256" key="1">
    <source>
        <dbReference type="SAM" id="MobiDB-lite"/>
    </source>
</evidence>
<dbReference type="EMBL" id="CCRF01000089">
    <property type="protein sequence ID" value="CEE02858.1"/>
    <property type="molecule type" value="Genomic_DNA"/>
</dbReference>
<evidence type="ECO:0008006" key="5">
    <source>
        <dbReference type="Google" id="ProtNLM"/>
    </source>
</evidence>
<evidence type="ECO:0000256" key="2">
    <source>
        <dbReference type="SAM" id="SignalP"/>
    </source>
</evidence>
<feature type="signal peptide" evidence="2">
    <location>
        <begin position="1"/>
        <end position="21"/>
    </location>
</feature>
<dbReference type="PATRIC" id="fig|35841.9.peg.778"/>
<feature type="compositionally biased region" description="Basic and acidic residues" evidence="1">
    <location>
        <begin position="26"/>
        <end position="50"/>
    </location>
</feature>
<reference evidence="3 4" key="1">
    <citation type="submission" date="2014-07" db="EMBL/GenBank/DDBJ databases">
        <authorList>
            <person name="Wibberg Daniel"/>
        </authorList>
    </citation>
    <scope>NUCLEOTIDE SEQUENCE [LARGE SCALE GENOMIC DNA]</scope>
</reference>
<evidence type="ECO:0000313" key="4">
    <source>
        <dbReference type="Proteomes" id="UP000040576"/>
    </source>
</evidence>
<sequence>MKGRKWLSLLISIILIGFVSACGTAETKDNEKDEQTAEEKATDNTNKENDQNGSVDENENASETDEENGTSNTDENGLTADEEDLDLIKKDVVYTGLADPHTIEVKDGEEYLTLQIDPDTTDEWEKIAEDTTVTIEYYENEHGQNILVRYTVKD</sequence>
<evidence type="ECO:0000313" key="3">
    <source>
        <dbReference type="EMBL" id="CEE02858.1"/>
    </source>
</evidence>
<gene>
    <name evidence="3" type="ORF">BT1A1_3071</name>
</gene>
<feature type="chain" id="PRO_5044364600" description="Secreted protein" evidence="2">
    <location>
        <begin position="22"/>
        <end position="154"/>
    </location>
</feature>
<feature type="compositionally biased region" description="Acidic residues" evidence="1">
    <location>
        <begin position="56"/>
        <end position="68"/>
    </location>
</feature>